<organism evidence="3">
    <name type="scientific">Pseudothermotoga hypogea</name>
    <dbReference type="NCBI Taxonomy" id="57487"/>
    <lineage>
        <taxon>Bacteria</taxon>
        <taxon>Thermotogati</taxon>
        <taxon>Thermotogota</taxon>
        <taxon>Thermotogae</taxon>
        <taxon>Thermotogales</taxon>
        <taxon>Thermotogaceae</taxon>
        <taxon>Pseudothermotoga</taxon>
    </lineage>
</organism>
<protein>
    <submittedName>
        <fullName evidence="3">HD domain-containing protein</fullName>
    </submittedName>
</protein>
<proteinExistence type="predicted"/>
<dbReference type="Pfam" id="PF09651">
    <property type="entry name" value="Cas_APE2256"/>
    <property type="match status" value="1"/>
</dbReference>
<dbReference type="InterPro" id="IPR056471">
    <property type="entry name" value="HD-CE"/>
</dbReference>
<dbReference type="InterPro" id="IPR013442">
    <property type="entry name" value="SSO1393-like"/>
</dbReference>
<name>A0A832I5J0_9THEM</name>
<dbReference type="AlphaFoldDB" id="A0A832I5J0"/>
<dbReference type="Pfam" id="PF24391">
    <property type="entry name" value="HD-CE"/>
    <property type="match status" value="1"/>
</dbReference>
<accession>A0A832I5J0</accession>
<reference evidence="3" key="1">
    <citation type="journal article" date="2020" name="mSystems">
        <title>Genome- and Community-Level Interaction Insights into Carbon Utilization and Element Cycling Functions of Hydrothermarchaeota in Hydrothermal Sediment.</title>
        <authorList>
            <person name="Zhou Z."/>
            <person name="Liu Y."/>
            <person name="Xu W."/>
            <person name="Pan J."/>
            <person name="Luo Z.H."/>
            <person name="Li M."/>
        </authorList>
    </citation>
    <scope>NUCLEOTIDE SEQUENCE [LARGE SCALE GENOMIC DNA]</scope>
    <source>
        <strain evidence="3">SpSt-86</strain>
    </source>
</reference>
<evidence type="ECO:0000313" key="3">
    <source>
        <dbReference type="EMBL" id="HGZ79048.1"/>
    </source>
</evidence>
<evidence type="ECO:0000259" key="2">
    <source>
        <dbReference type="Pfam" id="PF24391"/>
    </source>
</evidence>
<comment type="caution">
    <text evidence="3">The sequence shown here is derived from an EMBL/GenBank/DDBJ whole genome shotgun (WGS) entry which is preliminary data.</text>
</comment>
<dbReference type="Gene3D" id="3.40.50.10770">
    <property type="entry name" value="Hypothetical protein VC1899 like domain (Restriction endonuclease-like)"/>
    <property type="match status" value="1"/>
</dbReference>
<dbReference type="Gene3D" id="1.10.3210.10">
    <property type="entry name" value="Hypothetical protein af1432"/>
    <property type="match status" value="1"/>
</dbReference>
<sequence>MRVFIVTVGRSYLTNLEKKFQEKLLEVCAKQMPERYKDYLENYMNLKAARDEDGLMEHLEKVCQTEKLFAYGDSAEISTLKSLCEANILNKKSDRVVLLHNKALAKLCEKLEKELRKMGFEDVKSLECDYRIEDLDSFKDLWMKLRDLYKRYTNEKMEVAIVSTGGYKLITSLVYIFSLIYGVRAFYHHEGTEKVYDLPKLPVNWDYVSLVLQSARLMGLSRLTQAIFEAEDVNEIKKRIMYGEPVLERFPAGGYQDVLIKNLPTWQNLWIGDLIPETVEHSKSHSKRLLQRFDILLSSKMGERFFERLALQGEEKEKFLFYLYASAYLHDIGHTVFRAGTYDFSELPEVIREFHNVLTVWALENWKGLLGLNELGPDDLTAVKLVSLYHRKKMGLTHATHERSNKVSKSFGEKLLRTLIGWRDVPLVENEAFRKLDKSTQRIVLQVTALLKFLDELDVQADRVVDDNYMKVRLYRTKIESEHIIEKIDLSVLPEELKDLVQKIKSTLNHITLERIESLNGSSVQELSKRSKVHERVYEHLLQSNLDISSLPEYLKLVSKLVFKIVQFDHFRKHASVQAVIPLWDEAGLTVRIYTEHGNELLSNEAGIKDCKDEIEKQIDLLRKDQEFLRQSQEFADVDLLAFEFSDAKVEIVKGG</sequence>
<gene>
    <name evidence="3" type="ORF">ENW55_03585</name>
</gene>
<dbReference type="EMBL" id="DTKQ01000029">
    <property type="protein sequence ID" value="HGZ79048.1"/>
    <property type="molecule type" value="Genomic_DNA"/>
</dbReference>
<feature type="domain" description="CRISPR system ring nuclease SSO1393-like" evidence="1">
    <location>
        <begin position="74"/>
        <end position="201"/>
    </location>
</feature>
<evidence type="ECO:0000259" key="1">
    <source>
        <dbReference type="Pfam" id="PF09651"/>
    </source>
</evidence>
<feature type="domain" description="HD-CE" evidence="2">
    <location>
        <begin position="276"/>
        <end position="395"/>
    </location>
</feature>